<dbReference type="OrthoDB" id="8736147at2"/>
<protein>
    <submittedName>
        <fullName evidence="2">Sugar-transfer associated ATP-grasp</fullName>
    </submittedName>
</protein>
<dbReference type="AlphaFoldDB" id="A0A1H7M125"/>
<reference evidence="2 3" key="1">
    <citation type="submission" date="2016-10" db="EMBL/GenBank/DDBJ databases">
        <authorList>
            <person name="de Groot N.N."/>
        </authorList>
    </citation>
    <scope>NUCLEOTIDE SEQUENCE [LARGE SCALE GENOMIC DNA]</scope>
    <source>
        <strain evidence="2 3">DSM 100674</strain>
    </source>
</reference>
<organism evidence="2 3">
    <name type="scientific">Roseovarius azorensis</name>
    <dbReference type="NCBI Taxonomy" id="1287727"/>
    <lineage>
        <taxon>Bacteria</taxon>
        <taxon>Pseudomonadati</taxon>
        <taxon>Pseudomonadota</taxon>
        <taxon>Alphaproteobacteria</taxon>
        <taxon>Rhodobacterales</taxon>
        <taxon>Roseobacteraceae</taxon>
        <taxon>Roseovarius</taxon>
    </lineage>
</organism>
<dbReference type="EMBL" id="FOAG01000003">
    <property type="protein sequence ID" value="SEL04970.1"/>
    <property type="molecule type" value="Genomic_DNA"/>
</dbReference>
<dbReference type="Proteomes" id="UP000199582">
    <property type="component" value="Unassembled WGS sequence"/>
</dbReference>
<gene>
    <name evidence="2" type="ORF">SAMN05443999_103179</name>
</gene>
<evidence type="ECO:0000313" key="2">
    <source>
        <dbReference type="EMBL" id="SEL04970.1"/>
    </source>
</evidence>
<evidence type="ECO:0000259" key="1">
    <source>
        <dbReference type="Pfam" id="PF14397"/>
    </source>
</evidence>
<proteinExistence type="predicted"/>
<accession>A0A1H7M125</accession>
<name>A0A1H7M125_9RHOB</name>
<dbReference type="Pfam" id="PF14397">
    <property type="entry name" value="ATPgrasp_ST"/>
    <property type="match status" value="1"/>
</dbReference>
<dbReference type="InterPro" id="IPR039523">
    <property type="entry name" value="RimK-rel_E_lig_ATP-grasp"/>
</dbReference>
<feature type="domain" description="Alpha-L-glutamate ligase-related protein ATP-grasp" evidence="1">
    <location>
        <begin position="91"/>
        <end position="359"/>
    </location>
</feature>
<evidence type="ECO:0000313" key="3">
    <source>
        <dbReference type="Proteomes" id="UP000199582"/>
    </source>
</evidence>
<dbReference type="RefSeq" id="WP_093033819.1">
    <property type="nucleotide sequence ID" value="NZ_FOAG01000003.1"/>
</dbReference>
<dbReference type="STRING" id="1287727.SAMN05443999_103179"/>
<sequence>MNAHTPLNAVDLDHRKYLSARDSTHKDLLIHAARQSGRSALKIQREFRQMARSHSRLNMVEYVRHGLYRHDDFTDDERAAYISNDLHWDITHKCNNRGWSGAAEDKAVAATLLAAGGVTIPDSLGVIDRSPRIYPGLPRITTPDDLRDLVLAQIGTGIFGKIVDGMVSFGAFQIEMADATHLTCAGHAPMTYETFMSDFVATNAYILQRKLTNHPDIARYAPALATVRMVNLVTDSGVHCPLAIIKLPQGDNIADAFWRPGNLACEVDVATGAIRTVAERAGPEVRFHDDHPAKPGLMGMTLPHWDRLIEINARAAQIFAPIRYQSTDIAITVDGPVIVELNYGGGFDLPQYASGRGMLTPEVRAFFESHGWVFGPVKRRGLFRRG</sequence>
<keyword evidence="3" id="KW-1185">Reference proteome</keyword>